<evidence type="ECO:0000256" key="1">
    <source>
        <dbReference type="SAM" id="MobiDB-lite"/>
    </source>
</evidence>
<gene>
    <name evidence="2" type="ORF">ACERK3_17740</name>
</gene>
<protein>
    <submittedName>
        <fullName evidence="2">DUF4011 domain-containing protein</fullName>
    </submittedName>
</protein>
<feature type="compositionally biased region" description="Basic and acidic residues" evidence="1">
    <location>
        <begin position="57"/>
        <end position="73"/>
    </location>
</feature>
<dbReference type="RefSeq" id="WP_425347040.1">
    <property type="nucleotide sequence ID" value="NZ_JBGUBD010000015.1"/>
</dbReference>
<evidence type="ECO:0000313" key="3">
    <source>
        <dbReference type="Proteomes" id="UP001575105"/>
    </source>
</evidence>
<accession>A0ABV4UB24</accession>
<organism evidence="2 3">
    <name type="scientific">Natronomicrosphaera hydrolytica</name>
    <dbReference type="NCBI Taxonomy" id="3242702"/>
    <lineage>
        <taxon>Bacteria</taxon>
        <taxon>Pseudomonadati</taxon>
        <taxon>Planctomycetota</taxon>
        <taxon>Phycisphaerae</taxon>
        <taxon>Phycisphaerales</taxon>
        <taxon>Phycisphaeraceae</taxon>
        <taxon>Natronomicrosphaera</taxon>
    </lineage>
</organism>
<keyword evidence="3" id="KW-1185">Reference proteome</keyword>
<dbReference type="EMBL" id="JBGUBD010000015">
    <property type="protein sequence ID" value="MFA9480117.1"/>
    <property type="molecule type" value="Genomic_DNA"/>
</dbReference>
<feature type="compositionally biased region" description="Polar residues" evidence="1">
    <location>
        <begin position="97"/>
        <end position="109"/>
    </location>
</feature>
<dbReference type="InterPro" id="IPR025103">
    <property type="entry name" value="DUF4011"/>
</dbReference>
<reference evidence="2 3" key="1">
    <citation type="submission" date="2024-08" db="EMBL/GenBank/DDBJ databases">
        <title>Whole-genome sequencing of halo(alkali)philic microorganisms from hypersaline lakes.</title>
        <authorList>
            <person name="Sorokin D.Y."/>
            <person name="Merkel A.Y."/>
            <person name="Messina E."/>
            <person name="Yakimov M."/>
        </authorList>
    </citation>
    <scope>NUCLEOTIDE SEQUENCE [LARGE SCALE GENOMIC DNA]</scope>
    <source>
        <strain evidence="2 3">AB-hyl4</strain>
    </source>
</reference>
<dbReference type="Proteomes" id="UP001575105">
    <property type="component" value="Unassembled WGS sequence"/>
</dbReference>
<dbReference type="Pfam" id="PF13195">
    <property type="entry name" value="DUF4011"/>
    <property type="match status" value="1"/>
</dbReference>
<feature type="region of interest" description="Disordered" evidence="1">
    <location>
        <begin position="28"/>
        <end position="109"/>
    </location>
</feature>
<comment type="caution">
    <text evidence="2">The sequence shown here is derived from an EMBL/GenBank/DDBJ whole genome shotgun (WGS) entry which is preliminary data.</text>
</comment>
<sequence>MPGPPETEQGVNTLFLACGLLEYYESPNSDTKFSAPPVPGAGATDTGTHRRHLTIADPRRGGDGEPGQEHDDTSIVSNESPLPAFSVPREGVESYSCRFSAQSQARADL</sequence>
<proteinExistence type="predicted"/>
<name>A0ABV4UB24_9BACT</name>
<evidence type="ECO:0000313" key="2">
    <source>
        <dbReference type="EMBL" id="MFA9480117.1"/>
    </source>
</evidence>